<dbReference type="SUPFAM" id="SSF57196">
    <property type="entry name" value="EGF/Laminin"/>
    <property type="match status" value="1"/>
</dbReference>
<feature type="domain" description="ZP" evidence="6">
    <location>
        <begin position="88"/>
        <end position="333"/>
    </location>
</feature>
<proteinExistence type="predicted"/>
<keyword evidence="2" id="KW-1015">Disulfide bond</keyword>
<feature type="transmembrane region" description="Helical" evidence="4">
    <location>
        <begin position="354"/>
        <end position="378"/>
    </location>
</feature>
<dbReference type="SMART" id="SM00179">
    <property type="entry name" value="EGF_CA"/>
    <property type="match status" value="1"/>
</dbReference>
<keyword evidence="4" id="KW-0812">Transmembrane</keyword>
<evidence type="ECO:0000313" key="7">
    <source>
        <dbReference type="Ensembl" id="ENSPNYP00000029626.1"/>
    </source>
</evidence>
<dbReference type="Gene3D" id="2.60.40.4100">
    <property type="entry name" value="Zona pellucida, ZP-C domain"/>
    <property type="match status" value="1"/>
</dbReference>
<dbReference type="GO" id="GO:0005509">
    <property type="term" value="F:calcium ion binding"/>
    <property type="evidence" value="ECO:0007669"/>
    <property type="project" value="InterPro"/>
</dbReference>
<dbReference type="PANTHER" id="PTHR14002">
    <property type="entry name" value="ENDOGLIN/TGF-BETA RECEPTOR TYPE III"/>
    <property type="match status" value="1"/>
</dbReference>
<dbReference type="SMART" id="SM00241">
    <property type="entry name" value="ZP"/>
    <property type="match status" value="1"/>
</dbReference>
<evidence type="ECO:0000256" key="1">
    <source>
        <dbReference type="ARBA" id="ARBA00022729"/>
    </source>
</evidence>
<dbReference type="InterPro" id="IPR000152">
    <property type="entry name" value="EGF-type_Asp/Asn_hydroxyl_site"/>
</dbReference>
<dbReference type="InterPro" id="IPR001507">
    <property type="entry name" value="ZP_dom"/>
</dbReference>
<dbReference type="PANTHER" id="PTHR14002:SF22">
    <property type="entry name" value="UROMODULIN-LIKE 1"/>
    <property type="match status" value="1"/>
</dbReference>
<dbReference type="Pfam" id="PF23344">
    <property type="entry name" value="ZP-N"/>
    <property type="match status" value="1"/>
</dbReference>
<name>A0A3B4H8A3_9CICH</name>
<keyword evidence="3" id="KW-0245">EGF-like domain</keyword>
<organism evidence="7">
    <name type="scientific">Pundamilia nyererei</name>
    <dbReference type="NCBI Taxonomy" id="303518"/>
    <lineage>
        <taxon>Eukaryota</taxon>
        <taxon>Metazoa</taxon>
        <taxon>Chordata</taxon>
        <taxon>Craniata</taxon>
        <taxon>Vertebrata</taxon>
        <taxon>Euteleostomi</taxon>
        <taxon>Actinopterygii</taxon>
        <taxon>Neopterygii</taxon>
        <taxon>Teleostei</taxon>
        <taxon>Neoteleostei</taxon>
        <taxon>Acanthomorphata</taxon>
        <taxon>Ovalentaria</taxon>
        <taxon>Cichlomorphae</taxon>
        <taxon>Cichliformes</taxon>
        <taxon>Cichlidae</taxon>
        <taxon>African cichlids</taxon>
        <taxon>Pseudocrenilabrinae</taxon>
        <taxon>Haplochromini</taxon>
        <taxon>Pundamilia</taxon>
    </lineage>
</organism>
<dbReference type="PROSITE" id="PS51034">
    <property type="entry name" value="ZP_2"/>
    <property type="match status" value="1"/>
</dbReference>
<dbReference type="Gene3D" id="2.10.25.10">
    <property type="entry name" value="Laminin"/>
    <property type="match status" value="1"/>
</dbReference>
<keyword evidence="4" id="KW-1133">Transmembrane helix</keyword>
<dbReference type="Gene3D" id="2.60.40.3210">
    <property type="entry name" value="Zona pellucida, ZP-N domain"/>
    <property type="match status" value="1"/>
</dbReference>
<dbReference type="Pfam" id="PF00100">
    <property type="entry name" value="Zona_pellucida"/>
    <property type="match status" value="1"/>
</dbReference>
<dbReference type="PROSITE" id="PS50026">
    <property type="entry name" value="EGF_3"/>
    <property type="match status" value="1"/>
</dbReference>
<evidence type="ECO:0000256" key="4">
    <source>
        <dbReference type="SAM" id="Phobius"/>
    </source>
</evidence>
<dbReference type="InterPro" id="IPR000742">
    <property type="entry name" value="EGF"/>
</dbReference>
<dbReference type="InterPro" id="IPR055356">
    <property type="entry name" value="ZP-N"/>
</dbReference>
<dbReference type="InterPro" id="IPR055355">
    <property type="entry name" value="ZP-C"/>
</dbReference>
<keyword evidence="4" id="KW-0472">Membrane</keyword>
<comment type="caution">
    <text evidence="3">Lacks conserved residue(s) required for the propagation of feature annotation.</text>
</comment>
<evidence type="ECO:0000259" key="6">
    <source>
        <dbReference type="PROSITE" id="PS51034"/>
    </source>
</evidence>
<sequence>SGENDCSQSATCNNTWGSYTCVCLFGFTDNDPERPGRVCQGKYLCNHTSLTAIPASTIATTTATSSTKSTTALGSATDDSIQEALSVHCRLAAITVTVTKNFLLSSMIQESALYLGTVGCGINGGNDTHVELTVAWNECDTKLVQNETHYIASVNLLNTMDPYTSPTGATEVPRKQLEVPIMCTYMKSMLISADLSPMGYDIIKITGSGSLQMSVHLLDSAVPLPYNYSLSREQPVVVEVRLNTSSDHIKVVISKCWCTPTPNPVDAYSHVFLEKSCSLNAFTKVMMNGNSSTSRLSVQIFSFVNLKVIYVHCKVQICLQTESNSCVPVSAFYSTIHFMQPCKPLDKELSTLNVVGLSILGICLSLFFICSLACLFYCQRNRIGHYNFNVKPKEEKFTYLAYNT</sequence>
<dbReference type="Ensembl" id="ENSPNYT00000030346.1">
    <property type="protein sequence ID" value="ENSPNYP00000029626.1"/>
    <property type="gene ID" value="ENSPNYG00000022321.1"/>
</dbReference>
<reference evidence="7" key="1">
    <citation type="submission" date="2023-09" db="UniProtKB">
        <authorList>
            <consortium name="Ensembl"/>
        </authorList>
    </citation>
    <scope>IDENTIFICATION</scope>
</reference>
<dbReference type="AlphaFoldDB" id="A0A3B4H8A3"/>
<dbReference type="GeneTree" id="ENSGT00940000159975"/>
<keyword evidence="1" id="KW-0732">Signal</keyword>
<evidence type="ECO:0000256" key="2">
    <source>
        <dbReference type="ARBA" id="ARBA00023157"/>
    </source>
</evidence>
<dbReference type="InterPro" id="IPR001881">
    <property type="entry name" value="EGF-like_Ca-bd_dom"/>
</dbReference>
<dbReference type="InterPro" id="IPR042235">
    <property type="entry name" value="ZP-C_dom"/>
</dbReference>
<protein>
    <recommendedName>
        <fullName evidence="8">ZP domain-containing protein</fullName>
    </recommendedName>
</protein>
<dbReference type="STRING" id="303518.ENSPNYP00000029626"/>
<accession>A0A3B4H8A3</accession>
<evidence type="ECO:0008006" key="8">
    <source>
        <dbReference type="Google" id="ProtNLM"/>
    </source>
</evidence>
<feature type="domain" description="EGF-like" evidence="5">
    <location>
        <begin position="1"/>
        <end position="33"/>
    </location>
</feature>
<evidence type="ECO:0000256" key="3">
    <source>
        <dbReference type="PROSITE-ProRule" id="PRU00076"/>
    </source>
</evidence>
<evidence type="ECO:0000259" key="5">
    <source>
        <dbReference type="PROSITE" id="PS50026"/>
    </source>
</evidence>
<dbReference type="CDD" id="cd00054">
    <property type="entry name" value="EGF_CA"/>
    <property type="match status" value="1"/>
</dbReference>
<dbReference type="PROSITE" id="PS00010">
    <property type="entry name" value="ASX_HYDROXYL"/>
    <property type="match status" value="1"/>
</dbReference>